<keyword evidence="3" id="KW-1185">Reference proteome</keyword>
<dbReference type="OrthoDB" id="2478956at2759"/>
<feature type="region of interest" description="Disordered" evidence="1">
    <location>
        <begin position="321"/>
        <end position="348"/>
    </location>
</feature>
<evidence type="ECO:0000313" key="3">
    <source>
        <dbReference type="Proteomes" id="UP000823405"/>
    </source>
</evidence>
<sequence>MLNTGIVNLSRPNHSFSLRIMDQNPSEVASNRPVPDPPPTSLPLDHRGPIFFQFLSDHFEANVYVFTSLGKAQKFTPRYPCETTRSVAFLKAADHVQTVVEYLVLGFAIHATPRREPADRTSLATFMDTEHPTPAVYREHSRPHGGKGKKRDPEWRDLQKSVLISVYEDHCKDFIDTEILKHISALQKMKAKANSIPQQVKDTELATLTTKWLARTRSPIAFKRFVTAVRLEVRMPQLTEDMVREKIGSNVVDIWRQVVRDHLQPRWCQVMEDVIVGSKYDANRGGQTRPGAVAHVSTSSTPLFGGSTSYLQERTVESGTGVASGCMDLDEDQSSDEEEEEQADDDDYYEDGSRQYRAVTTTLSQILRPDLQEDLDHIVDALHSRQDTMTDLMSNAAVMGQKIVLL</sequence>
<comment type="caution">
    <text evidence="2">The sequence shown here is derived from an EMBL/GenBank/DDBJ whole genome shotgun (WGS) entry which is preliminary data.</text>
</comment>
<protein>
    <submittedName>
        <fullName evidence="2">Uncharacterized protein</fullName>
    </submittedName>
</protein>
<evidence type="ECO:0000256" key="1">
    <source>
        <dbReference type="SAM" id="MobiDB-lite"/>
    </source>
</evidence>
<dbReference type="EMBL" id="JAAAIN010004727">
    <property type="protein sequence ID" value="KAG0278777.1"/>
    <property type="molecule type" value="Genomic_DNA"/>
</dbReference>
<organism evidence="2 3">
    <name type="scientific">Linnemannia gamsii</name>
    <dbReference type="NCBI Taxonomy" id="64522"/>
    <lineage>
        <taxon>Eukaryota</taxon>
        <taxon>Fungi</taxon>
        <taxon>Fungi incertae sedis</taxon>
        <taxon>Mucoromycota</taxon>
        <taxon>Mortierellomycotina</taxon>
        <taxon>Mortierellomycetes</taxon>
        <taxon>Mortierellales</taxon>
        <taxon>Mortierellaceae</taxon>
        <taxon>Linnemannia</taxon>
    </lineage>
</organism>
<evidence type="ECO:0000313" key="2">
    <source>
        <dbReference type="EMBL" id="KAG0278777.1"/>
    </source>
</evidence>
<accession>A0A9P6UE51</accession>
<name>A0A9P6UE51_9FUNG</name>
<proteinExistence type="predicted"/>
<dbReference type="Proteomes" id="UP000823405">
    <property type="component" value="Unassembled WGS sequence"/>
</dbReference>
<dbReference type="AlphaFoldDB" id="A0A9P6UE51"/>
<reference evidence="2" key="1">
    <citation type="journal article" date="2020" name="Fungal Divers.">
        <title>Resolving the Mortierellaceae phylogeny through synthesis of multi-gene phylogenetics and phylogenomics.</title>
        <authorList>
            <person name="Vandepol N."/>
            <person name="Liber J."/>
            <person name="Desiro A."/>
            <person name="Na H."/>
            <person name="Kennedy M."/>
            <person name="Barry K."/>
            <person name="Grigoriev I.V."/>
            <person name="Miller A.N."/>
            <person name="O'Donnell K."/>
            <person name="Stajich J.E."/>
            <person name="Bonito G."/>
        </authorList>
    </citation>
    <scope>NUCLEOTIDE SEQUENCE</scope>
    <source>
        <strain evidence="2">NVP60</strain>
    </source>
</reference>
<gene>
    <name evidence="2" type="ORF">BGZ97_009686</name>
</gene>
<feature type="non-terminal residue" evidence="2">
    <location>
        <position position="1"/>
    </location>
</feature>
<feature type="compositionally biased region" description="Acidic residues" evidence="1">
    <location>
        <begin position="328"/>
        <end position="348"/>
    </location>
</feature>